<gene>
    <name evidence="1" type="ORF">SteCoe_4627</name>
</gene>
<accession>A0A1R2CUC4</accession>
<sequence length="178" mass="20942">MGCCSSRNPLYNLSARKSVDDFIEKSKLNLFSCVDIKRLDAQILSENLDRETYELFAKGWGVNANYEMFSSRGIVHKFDLKASLILFSNDFFENKLFLLKDMISGCPRRLMKFLEWRYRLINDRLPSEMLRAKIIDRNDAKEWIDNARIRAGSEIINSFHQIKDDERMVNTLNLLFIN</sequence>
<dbReference type="EMBL" id="MPUH01000058">
    <property type="protein sequence ID" value="OMJ92617.1"/>
    <property type="molecule type" value="Genomic_DNA"/>
</dbReference>
<name>A0A1R2CUC4_9CILI</name>
<keyword evidence="2" id="KW-1185">Reference proteome</keyword>
<reference evidence="1 2" key="1">
    <citation type="submission" date="2016-11" db="EMBL/GenBank/DDBJ databases">
        <title>The macronuclear genome of Stentor coeruleus: a giant cell with tiny introns.</title>
        <authorList>
            <person name="Slabodnick M."/>
            <person name="Ruby J.G."/>
            <person name="Reiff S.B."/>
            <person name="Swart E.C."/>
            <person name="Gosai S."/>
            <person name="Prabakaran S."/>
            <person name="Witkowska E."/>
            <person name="Larue G.E."/>
            <person name="Fisher S."/>
            <person name="Freeman R.M."/>
            <person name="Gunawardena J."/>
            <person name="Chu W."/>
            <person name="Stover N.A."/>
            <person name="Gregory B.D."/>
            <person name="Nowacki M."/>
            <person name="Derisi J."/>
            <person name="Roy S.W."/>
            <person name="Marshall W.F."/>
            <person name="Sood P."/>
        </authorList>
    </citation>
    <scope>NUCLEOTIDE SEQUENCE [LARGE SCALE GENOMIC DNA]</scope>
    <source>
        <strain evidence="1">WM001</strain>
    </source>
</reference>
<comment type="caution">
    <text evidence="1">The sequence shown here is derived from an EMBL/GenBank/DDBJ whole genome shotgun (WGS) entry which is preliminary data.</text>
</comment>
<protein>
    <submittedName>
        <fullName evidence="1">Uncharacterized protein</fullName>
    </submittedName>
</protein>
<evidence type="ECO:0000313" key="2">
    <source>
        <dbReference type="Proteomes" id="UP000187209"/>
    </source>
</evidence>
<dbReference type="AlphaFoldDB" id="A0A1R2CUC4"/>
<dbReference type="Proteomes" id="UP000187209">
    <property type="component" value="Unassembled WGS sequence"/>
</dbReference>
<evidence type="ECO:0000313" key="1">
    <source>
        <dbReference type="EMBL" id="OMJ92617.1"/>
    </source>
</evidence>
<proteinExistence type="predicted"/>
<organism evidence="1 2">
    <name type="scientific">Stentor coeruleus</name>
    <dbReference type="NCBI Taxonomy" id="5963"/>
    <lineage>
        <taxon>Eukaryota</taxon>
        <taxon>Sar</taxon>
        <taxon>Alveolata</taxon>
        <taxon>Ciliophora</taxon>
        <taxon>Postciliodesmatophora</taxon>
        <taxon>Heterotrichea</taxon>
        <taxon>Heterotrichida</taxon>
        <taxon>Stentoridae</taxon>
        <taxon>Stentor</taxon>
    </lineage>
</organism>